<organism evidence="1 2">
    <name type="scientific">Iris pallida</name>
    <name type="common">Sweet iris</name>
    <dbReference type="NCBI Taxonomy" id="29817"/>
    <lineage>
        <taxon>Eukaryota</taxon>
        <taxon>Viridiplantae</taxon>
        <taxon>Streptophyta</taxon>
        <taxon>Embryophyta</taxon>
        <taxon>Tracheophyta</taxon>
        <taxon>Spermatophyta</taxon>
        <taxon>Magnoliopsida</taxon>
        <taxon>Liliopsida</taxon>
        <taxon>Asparagales</taxon>
        <taxon>Iridaceae</taxon>
        <taxon>Iridoideae</taxon>
        <taxon>Irideae</taxon>
        <taxon>Iris</taxon>
    </lineage>
</organism>
<dbReference type="Proteomes" id="UP001140949">
    <property type="component" value="Unassembled WGS sequence"/>
</dbReference>
<protein>
    <submittedName>
        <fullName evidence="1">Uncharacterized protein</fullName>
    </submittedName>
</protein>
<keyword evidence="2" id="KW-1185">Reference proteome</keyword>
<accession>A0AAX6HX18</accession>
<evidence type="ECO:0000313" key="1">
    <source>
        <dbReference type="EMBL" id="KAJ6845629.1"/>
    </source>
</evidence>
<reference evidence="1" key="2">
    <citation type="submission" date="2023-04" db="EMBL/GenBank/DDBJ databases">
        <authorList>
            <person name="Bruccoleri R.E."/>
            <person name="Oakeley E.J."/>
            <person name="Faust A.-M."/>
            <person name="Dessus-Babus S."/>
            <person name="Altorfer M."/>
            <person name="Burckhardt D."/>
            <person name="Oertli M."/>
            <person name="Naumann U."/>
            <person name="Petersen F."/>
            <person name="Wong J."/>
        </authorList>
    </citation>
    <scope>NUCLEOTIDE SEQUENCE</scope>
    <source>
        <strain evidence="1">GSM-AAB239-AS_SAM_17_03QT</strain>
        <tissue evidence="1">Leaf</tissue>
    </source>
</reference>
<dbReference type="AlphaFoldDB" id="A0AAX6HX18"/>
<dbReference type="EMBL" id="JANAVB010006075">
    <property type="protein sequence ID" value="KAJ6845629.1"/>
    <property type="molecule type" value="Genomic_DNA"/>
</dbReference>
<proteinExistence type="predicted"/>
<evidence type="ECO:0000313" key="2">
    <source>
        <dbReference type="Proteomes" id="UP001140949"/>
    </source>
</evidence>
<gene>
    <name evidence="1" type="ORF">M6B38_286695</name>
</gene>
<comment type="caution">
    <text evidence="1">The sequence shown here is derived from an EMBL/GenBank/DDBJ whole genome shotgun (WGS) entry which is preliminary data.</text>
</comment>
<sequence>MYFGGRSGTGSSYRWHEIQRGDTLINVHASIFEGTTLGSRSAPLPKRWHGLRGELWLGGHSGIGVLKPVVGSPARSRWCTVVLDHCQQ</sequence>
<reference evidence="1" key="1">
    <citation type="journal article" date="2023" name="GigaByte">
        <title>Genome assembly of the bearded iris, Iris pallida Lam.</title>
        <authorList>
            <person name="Bruccoleri R.E."/>
            <person name="Oakeley E.J."/>
            <person name="Faust A.M.E."/>
            <person name="Altorfer M."/>
            <person name="Dessus-Babus S."/>
            <person name="Burckhardt D."/>
            <person name="Oertli M."/>
            <person name="Naumann U."/>
            <person name="Petersen F."/>
            <person name="Wong J."/>
        </authorList>
    </citation>
    <scope>NUCLEOTIDE SEQUENCE</scope>
    <source>
        <strain evidence="1">GSM-AAB239-AS_SAM_17_03QT</strain>
    </source>
</reference>
<name>A0AAX6HX18_IRIPA</name>